<proteinExistence type="predicted"/>
<keyword evidence="1" id="KW-0472">Membrane</keyword>
<dbReference type="Proteomes" id="UP001501009">
    <property type="component" value="Unassembled WGS sequence"/>
</dbReference>
<evidence type="ECO:0000313" key="3">
    <source>
        <dbReference type="Proteomes" id="UP001501009"/>
    </source>
</evidence>
<accession>A0ABP7I269</accession>
<keyword evidence="3" id="KW-1185">Reference proteome</keyword>
<evidence type="ECO:0000313" key="2">
    <source>
        <dbReference type="EMBL" id="GAA3810065.1"/>
    </source>
</evidence>
<organism evidence="2 3">
    <name type="scientific">Streptomyces coacervatus</name>
    <dbReference type="NCBI Taxonomy" id="647381"/>
    <lineage>
        <taxon>Bacteria</taxon>
        <taxon>Bacillati</taxon>
        <taxon>Actinomycetota</taxon>
        <taxon>Actinomycetes</taxon>
        <taxon>Kitasatosporales</taxon>
        <taxon>Streptomycetaceae</taxon>
        <taxon>Streptomyces</taxon>
    </lineage>
</organism>
<keyword evidence="1" id="KW-1133">Transmembrane helix</keyword>
<keyword evidence="1" id="KW-0812">Transmembrane</keyword>
<dbReference type="EMBL" id="BAABDE010000020">
    <property type="protein sequence ID" value="GAA3810065.1"/>
    <property type="molecule type" value="Genomic_DNA"/>
</dbReference>
<dbReference type="RefSeq" id="WP_275772210.1">
    <property type="nucleotide sequence ID" value="NZ_BAABDE010000020.1"/>
</dbReference>
<feature type="transmembrane region" description="Helical" evidence="1">
    <location>
        <begin position="35"/>
        <end position="52"/>
    </location>
</feature>
<evidence type="ECO:0000256" key="1">
    <source>
        <dbReference type="SAM" id="Phobius"/>
    </source>
</evidence>
<evidence type="ECO:0008006" key="4">
    <source>
        <dbReference type="Google" id="ProtNLM"/>
    </source>
</evidence>
<comment type="caution">
    <text evidence="2">The sequence shown here is derived from an EMBL/GenBank/DDBJ whole genome shotgun (WGS) entry which is preliminary data.</text>
</comment>
<name>A0ABP7I269_9ACTN</name>
<reference evidence="3" key="1">
    <citation type="journal article" date="2019" name="Int. J. Syst. Evol. Microbiol.">
        <title>The Global Catalogue of Microorganisms (GCM) 10K type strain sequencing project: providing services to taxonomists for standard genome sequencing and annotation.</title>
        <authorList>
            <consortium name="The Broad Institute Genomics Platform"/>
            <consortium name="The Broad Institute Genome Sequencing Center for Infectious Disease"/>
            <person name="Wu L."/>
            <person name="Ma J."/>
        </authorList>
    </citation>
    <scope>NUCLEOTIDE SEQUENCE [LARGE SCALE GENOMIC DNA]</scope>
    <source>
        <strain evidence="3">JCM 17138</strain>
    </source>
</reference>
<sequence length="265" mass="27801">MYRPDHGYDHAYEDDATYASFDPPLPPPRRSRRPAFVAGAALAALILVPLAVDRVAAARAQARTATAFQQGMGTPERPDVRIHGFPVLTQLASGTLRHVDITAHDLPAAGADRPLPVSRLDLDLDGLTKSDDDTEAQARSAEATAFLSYPDLSAALGLEVSRGAGPGRIGAKVQLPFGGAATVTTTVSAASGNRIAFGRFTVVGGALPAAGEVLLDKVFTRPIQLRNIPDGLHLRSVTTTATGLSARFSGRSVTFHADDGSRRST</sequence>
<dbReference type="Pfam" id="PF11209">
    <property type="entry name" value="LmeA"/>
    <property type="match status" value="1"/>
</dbReference>
<protein>
    <recommendedName>
        <fullName evidence="4">DUF2993 domain-containing protein</fullName>
    </recommendedName>
</protein>
<gene>
    <name evidence="2" type="ORF">GCM10022403_049940</name>
</gene>
<dbReference type="InterPro" id="IPR021373">
    <property type="entry name" value="DUF2993"/>
</dbReference>